<dbReference type="GO" id="GO:0005975">
    <property type="term" value="P:carbohydrate metabolic process"/>
    <property type="evidence" value="ECO:0007669"/>
    <property type="project" value="InterPro"/>
</dbReference>
<evidence type="ECO:0000256" key="7">
    <source>
        <dbReference type="PROSITE-ProRule" id="PRU00261"/>
    </source>
</evidence>
<feature type="chain" id="PRO_5005547863" description="NodB homology domain-containing protein" evidence="9">
    <location>
        <begin position="28"/>
        <end position="361"/>
    </location>
</feature>
<evidence type="ECO:0000256" key="4">
    <source>
        <dbReference type="ARBA" id="ARBA00022729"/>
    </source>
</evidence>
<dbReference type="OrthoDB" id="407355at2759"/>
<keyword evidence="2 7" id="KW-0147">Chitin-binding</keyword>
<sequence length="361" mass="37805">MTTPRPRATAPSTRTLLLAALLFLALAAPLAANAALCGRQAGGALCANTQCCSARGECGSDWAHCGKGCQSGACVPLAGPATASAPGSTSLTTTTSTTSTAVSTTSGGSTYSTSTATTTAGGGSTDGKCKTMSCLTPMTAQVDEYGQYTSCAYKNAISVTYDDGPHESYTGPILDELLARGIKTTFFIVGSQLENPLNVALLQREYKEGHQIATHTYTHADLATLTNAQIATEIGKTEAAIFAALGVAPKYMRCPYGSITATGAKYIQSLGLKMIYWNLDTNDWLYLNETLSYAEYTKVLTSATVAAATSIISLQHDIQLVTKNMVKTTHDFVASVGMVETTVADCLGDKNMYYTTLPSRS</sequence>
<feature type="compositionally biased region" description="Low complexity" evidence="8">
    <location>
        <begin position="84"/>
        <end position="119"/>
    </location>
</feature>
<dbReference type="GO" id="GO:0008061">
    <property type="term" value="F:chitin binding"/>
    <property type="evidence" value="ECO:0007669"/>
    <property type="project" value="UniProtKB-UniRule"/>
</dbReference>
<dbReference type="Pfam" id="PF01522">
    <property type="entry name" value="Polysacc_deac_1"/>
    <property type="match status" value="1"/>
</dbReference>
<dbReference type="InterPro" id="IPR001002">
    <property type="entry name" value="Chitin-bd_1"/>
</dbReference>
<keyword evidence="4 9" id="KW-0732">Signal</keyword>
<dbReference type="VEuPathDB" id="FungiDB:AMAG_08406"/>
<evidence type="ECO:0000256" key="8">
    <source>
        <dbReference type="SAM" id="MobiDB-lite"/>
    </source>
</evidence>
<dbReference type="Gene3D" id="3.20.20.370">
    <property type="entry name" value="Glycoside hydrolase/deacetylase"/>
    <property type="match status" value="1"/>
</dbReference>
<evidence type="ECO:0000259" key="10">
    <source>
        <dbReference type="PROSITE" id="PS50941"/>
    </source>
</evidence>
<comment type="caution">
    <text evidence="7">Lacks conserved residue(s) required for the propagation of feature annotation.</text>
</comment>
<dbReference type="PANTHER" id="PTHR46471:SF2">
    <property type="entry name" value="CHITIN DEACETYLASE-RELATED"/>
    <property type="match status" value="1"/>
</dbReference>
<name>A0A0L0SL17_ALLM3</name>
<dbReference type="GO" id="GO:0046872">
    <property type="term" value="F:metal ion binding"/>
    <property type="evidence" value="ECO:0007669"/>
    <property type="project" value="UniProtKB-KW"/>
</dbReference>
<keyword evidence="13" id="KW-1185">Reference proteome</keyword>
<dbReference type="Pfam" id="PF00187">
    <property type="entry name" value="Chitin_bind_1"/>
    <property type="match status" value="1"/>
</dbReference>
<dbReference type="PANTHER" id="PTHR46471">
    <property type="entry name" value="CHITIN DEACETYLASE"/>
    <property type="match status" value="1"/>
</dbReference>
<evidence type="ECO:0000259" key="11">
    <source>
        <dbReference type="PROSITE" id="PS51677"/>
    </source>
</evidence>
<dbReference type="STRING" id="578462.A0A0L0SL17"/>
<dbReference type="eggNOG" id="ENOG502S1PD">
    <property type="taxonomic scope" value="Eukaryota"/>
</dbReference>
<dbReference type="Proteomes" id="UP000054350">
    <property type="component" value="Unassembled WGS sequence"/>
</dbReference>
<organism evidence="12 13">
    <name type="scientific">Allomyces macrogynus (strain ATCC 38327)</name>
    <name type="common">Allomyces javanicus var. macrogynus</name>
    <dbReference type="NCBI Taxonomy" id="578462"/>
    <lineage>
        <taxon>Eukaryota</taxon>
        <taxon>Fungi</taxon>
        <taxon>Fungi incertae sedis</taxon>
        <taxon>Blastocladiomycota</taxon>
        <taxon>Blastocladiomycetes</taxon>
        <taxon>Blastocladiales</taxon>
        <taxon>Blastocladiaceae</taxon>
        <taxon>Allomyces</taxon>
    </lineage>
</organism>
<dbReference type="PROSITE" id="PS50941">
    <property type="entry name" value="CHIT_BIND_I_2"/>
    <property type="match status" value="1"/>
</dbReference>
<evidence type="ECO:0008006" key="14">
    <source>
        <dbReference type="Google" id="ProtNLM"/>
    </source>
</evidence>
<evidence type="ECO:0000256" key="5">
    <source>
        <dbReference type="ARBA" id="ARBA00022801"/>
    </source>
</evidence>
<proteinExistence type="predicted"/>
<reference evidence="13" key="2">
    <citation type="submission" date="2009-11" db="EMBL/GenBank/DDBJ databases">
        <title>The Genome Sequence of Allomyces macrogynus strain ATCC 38327.</title>
        <authorList>
            <consortium name="The Broad Institute Genome Sequencing Platform"/>
            <person name="Russ C."/>
            <person name="Cuomo C."/>
            <person name="Shea T."/>
            <person name="Young S.K."/>
            <person name="Zeng Q."/>
            <person name="Koehrsen M."/>
            <person name="Haas B."/>
            <person name="Borodovsky M."/>
            <person name="Guigo R."/>
            <person name="Alvarado L."/>
            <person name="Berlin A."/>
            <person name="Borenstein D."/>
            <person name="Chen Z."/>
            <person name="Engels R."/>
            <person name="Freedman E."/>
            <person name="Gellesch M."/>
            <person name="Goldberg J."/>
            <person name="Griggs A."/>
            <person name="Gujja S."/>
            <person name="Heiman D."/>
            <person name="Hepburn T."/>
            <person name="Howarth C."/>
            <person name="Jen D."/>
            <person name="Larson L."/>
            <person name="Lewis B."/>
            <person name="Mehta T."/>
            <person name="Park D."/>
            <person name="Pearson M."/>
            <person name="Roberts A."/>
            <person name="Saif S."/>
            <person name="Shenoy N."/>
            <person name="Sisk P."/>
            <person name="Stolte C."/>
            <person name="Sykes S."/>
            <person name="Walk T."/>
            <person name="White J."/>
            <person name="Yandava C."/>
            <person name="Burger G."/>
            <person name="Gray M.W."/>
            <person name="Holland P.W.H."/>
            <person name="King N."/>
            <person name="Lang F.B.F."/>
            <person name="Roger A.J."/>
            <person name="Ruiz-Trillo I."/>
            <person name="Lander E."/>
            <person name="Nusbaum C."/>
        </authorList>
    </citation>
    <scope>NUCLEOTIDE SEQUENCE [LARGE SCALE GENOMIC DNA]</scope>
    <source>
        <strain evidence="13">ATCC 38327</strain>
    </source>
</reference>
<dbReference type="CDD" id="cd00035">
    <property type="entry name" value="ChtBD1"/>
    <property type="match status" value="1"/>
</dbReference>
<dbReference type="PROSITE" id="PS51677">
    <property type="entry name" value="NODB"/>
    <property type="match status" value="1"/>
</dbReference>
<feature type="disulfide bond" evidence="7">
    <location>
        <begin position="46"/>
        <end position="58"/>
    </location>
</feature>
<feature type="domain" description="NodB homology" evidence="11">
    <location>
        <begin position="155"/>
        <end position="361"/>
    </location>
</feature>
<feature type="signal peptide" evidence="9">
    <location>
        <begin position="1"/>
        <end position="27"/>
    </location>
</feature>
<keyword evidence="5" id="KW-0378">Hydrolase</keyword>
<feature type="region of interest" description="Disordered" evidence="8">
    <location>
        <begin position="84"/>
        <end position="127"/>
    </location>
</feature>
<reference evidence="12 13" key="1">
    <citation type="submission" date="2009-11" db="EMBL/GenBank/DDBJ databases">
        <title>Annotation of Allomyces macrogynus ATCC 38327.</title>
        <authorList>
            <consortium name="The Broad Institute Genome Sequencing Platform"/>
            <person name="Russ C."/>
            <person name="Cuomo C."/>
            <person name="Burger G."/>
            <person name="Gray M.W."/>
            <person name="Holland P.W.H."/>
            <person name="King N."/>
            <person name="Lang F.B.F."/>
            <person name="Roger A.J."/>
            <person name="Ruiz-Trillo I."/>
            <person name="Young S.K."/>
            <person name="Zeng Q."/>
            <person name="Gargeya S."/>
            <person name="Fitzgerald M."/>
            <person name="Haas B."/>
            <person name="Abouelleil A."/>
            <person name="Alvarado L."/>
            <person name="Arachchi H.M."/>
            <person name="Berlin A."/>
            <person name="Chapman S.B."/>
            <person name="Gearin G."/>
            <person name="Goldberg J."/>
            <person name="Griggs A."/>
            <person name="Gujja S."/>
            <person name="Hansen M."/>
            <person name="Heiman D."/>
            <person name="Howarth C."/>
            <person name="Larimer J."/>
            <person name="Lui A."/>
            <person name="MacDonald P.J.P."/>
            <person name="McCowen C."/>
            <person name="Montmayeur A."/>
            <person name="Murphy C."/>
            <person name="Neiman D."/>
            <person name="Pearson M."/>
            <person name="Priest M."/>
            <person name="Roberts A."/>
            <person name="Saif S."/>
            <person name="Shea T."/>
            <person name="Sisk P."/>
            <person name="Stolte C."/>
            <person name="Sykes S."/>
            <person name="Wortman J."/>
            <person name="Nusbaum C."/>
            <person name="Birren B."/>
        </authorList>
    </citation>
    <scope>NUCLEOTIDE SEQUENCE [LARGE SCALE GENOMIC DNA]</scope>
    <source>
        <strain evidence="12 13">ATCC 38327</strain>
    </source>
</reference>
<dbReference type="AlphaFoldDB" id="A0A0L0SL17"/>
<evidence type="ECO:0000256" key="9">
    <source>
        <dbReference type="SAM" id="SignalP"/>
    </source>
</evidence>
<keyword evidence="7" id="KW-1015">Disulfide bond</keyword>
<evidence type="ECO:0000256" key="1">
    <source>
        <dbReference type="ARBA" id="ARBA00001941"/>
    </source>
</evidence>
<dbReference type="GO" id="GO:0016810">
    <property type="term" value="F:hydrolase activity, acting on carbon-nitrogen (but not peptide) bonds"/>
    <property type="evidence" value="ECO:0007669"/>
    <property type="project" value="InterPro"/>
</dbReference>
<dbReference type="EMBL" id="GG745342">
    <property type="protein sequence ID" value="KNE63261.1"/>
    <property type="molecule type" value="Genomic_DNA"/>
</dbReference>
<comment type="cofactor">
    <cofactor evidence="1">
        <name>Co(2+)</name>
        <dbReference type="ChEBI" id="CHEBI:48828"/>
    </cofactor>
</comment>
<feature type="domain" description="Chitin-binding type-1" evidence="10">
    <location>
        <begin position="34"/>
        <end position="76"/>
    </location>
</feature>
<accession>A0A0L0SL17</accession>
<dbReference type="SUPFAM" id="SSF88713">
    <property type="entry name" value="Glycoside hydrolase/deacetylase"/>
    <property type="match status" value="1"/>
</dbReference>
<dbReference type="SMART" id="SM00270">
    <property type="entry name" value="ChtBD1"/>
    <property type="match status" value="1"/>
</dbReference>
<evidence type="ECO:0000313" key="12">
    <source>
        <dbReference type="EMBL" id="KNE63261.1"/>
    </source>
</evidence>
<gene>
    <name evidence="12" type="ORF">AMAG_08406</name>
</gene>
<feature type="disulfide bond" evidence="7">
    <location>
        <begin position="51"/>
        <end position="65"/>
    </location>
</feature>
<evidence type="ECO:0000256" key="3">
    <source>
        <dbReference type="ARBA" id="ARBA00022723"/>
    </source>
</evidence>
<dbReference type="InterPro" id="IPR011330">
    <property type="entry name" value="Glyco_hydro/deAcase_b/a-brl"/>
</dbReference>
<evidence type="ECO:0000256" key="6">
    <source>
        <dbReference type="ARBA" id="ARBA00023277"/>
    </source>
</evidence>
<keyword evidence="3" id="KW-0479">Metal-binding</keyword>
<protein>
    <recommendedName>
        <fullName evidence="14">NodB homology domain-containing protein</fullName>
    </recommendedName>
</protein>
<dbReference type="InterPro" id="IPR002509">
    <property type="entry name" value="NODB_dom"/>
</dbReference>
<evidence type="ECO:0000256" key="2">
    <source>
        <dbReference type="ARBA" id="ARBA00022669"/>
    </source>
</evidence>
<keyword evidence="6" id="KW-0119">Carbohydrate metabolism</keyword>
<evidence type="ECO:0000313" key="13">
    <source>
        <dbReference type="Proteomes" id="UP000054350"/>
    </source>
</evidence>
<dbReference type="Gene3D" id="3.30.60.10">
    <property type="entry name" value="Endochitinase-like"/>
    <property type="match status" value="1"/>
</dbReference>
<dbReference type="OMA" id="TWSHINI"/>
<feature type="disulfide bond" evidence="7">
    <location>
        <begin position="37"/>
        <end position="52"/>
    </location>
</feature>
<dbReference type="SUPFAM" id="SSF57016">
    <property type="entry name" value="Plant lectins/antimicrobial peptides"/>
    <property type="match status" value="1"/>
</dbReference>
<dbReference type="InterPro" id="IPR036861">
    <property type="entry name" value="Endochitinase-like_sf"/>
</dbReference>